<dbReference type="RefSeq" id="WP_148866786.1">
    <property type="nucleotide sequence ID" value="NZ_VNHO01000008.1"/>
</dbReference>
<evidence type="ECO:0000313" key="2">
    <source>
        <dbReference type="EMBL" id="TYP56721.1"/>
    </source>
</evidence>
<evidence type="ECO:0000313" key="3">
    <source>
        <dbReference type="Proteomes" id="UP000322294"/>
    </source>
</evidence>
<dbReference type="Proteomes" id="UP000322294">
    <property type="component" value="Unassembled WGS sequence"/>
</dbReference>
<protein>
    <submittedName>
        <fullName evidence="2">ABC-2 family transporter</fullName>
    </submittedName>
</protein>
<dbReference type="EMBL" id="VNHO01000008">
    <property type="protein sequence ID" value="TYP56721.1"/>
    <property type="molecule type" value="Genomic_DNA"/>
</dbReference>
<keyword evidence="1" id="KW-0812">Transmembrane</keyword>
<feature type="transmembrane region" description="Helical" evidence="1">
    <location>
        <begin position="254"/>
        <end position="272"/>
    </location>
</feature>
<dbReference type="AlphaFoldDB" id="A0A5S5AWH7"/>
<feature type="transmembrane region" description="Helical" evidence="1">
    <location>
        <begin position="104"/>
        <end position="129"/>
    </location>
</feature>
<proteinExistence type="predicted"/>
<evidence type="ECO:0000256" key="1">
    <source>
        <dbReference type="SAM" id="Phobius"/>
    </source>
</evidence>
<name>A0A5S5AWH7_9FIRM</name>
<organism evidence="2 3">
    <name type="scientific">Thermosediminibacter litoriperuensis</name>
    <dbReference type="NCBI Taxonomy" id="291989"/>
    <lineage>
        <taxon>Bacteria</taxon>
        <taxon>Bacillati</taxon>
        <taxon>Bacillota</taxon>
        <taxon>Clostridia</taxon>
        <taxon>Thermosediminibacterales</taxon>
        <taxon>Thermosediminibacteraceae</taxon>
        <taxon>Thermosediminibacter</taxon>
    </lineage>
</organism>
<reference evidence="2 3" key="1">
    <citation type="submission" date="2019-07" db="EMBL/GenBank/DDBJ databases">
        <title>Genomic Encyclopedia of Type Strains, Phase I: the one thousand microbial genomes (KMG-I) project.</title>
        <authorList>
            <person name="Kyrpides N."/>
        </authorList>
    </citation>
    <scope>NUCLEOTIDE SEQUENCE [LARGE SCALE GENOMIC DNA]</scope>
    <source>
        <strain evidence="2 3">DSM 16647</strain>
    </source>
</reference>
<dbReference type="OrthoDB" id="5146022at2"/>
<keyword evidence="1" id="KW-1133">Transmembrane helix</keyword>
<feature type="transmembrane region" description="Helical" evidence="1">
    <location>
        <begin position="144"/>
        <end position="164"/>
    </location>
</feature>
<accession>A0A5S5AWH7</accession>
<gene>
    <name evidence="2" type="ORF">LZ11_01002</name>
</gene>
<feature type="transmembrane region" description="Helical" evidence="1">
    <location>
        <begin position="171"/>
        <end position="191"/>
    </location>
</feature>
<feature type="transmembrane region" description="Helical" evidence="1">
    <location>
        <begin position="57"/>
        <end position="83"/>
    </location>
</feature>
<dbReference type="GO" id="GO:0140359">
    <property type="term" value="F:ABC-type transporter activity"/>
    <property type="evidence" value="ECO:0007669"/>
    <property type="project" value="InterPro"/>
</dbReference>
<dbReference type="Pfam" id="PF12679">
    <property type="entry name" value="ABC2_membrane_2"/>
    <property type="match status" value="1"/>
</dbReference>
<comment type="caution">
    <text evidence="2">The sequence shown here is derived from an EMBL/GenBank/DDBJ whole genome shotgun (WGS) entry which is preliminary data.</text>
</comment>
<dbReference type="PANTHER" id="PTHR43471">
    <property type="entry name" value="ABC TRANSPORTER PERMEASE"/>
    <property type="match status" value="1"/>
</dbReference>
<dbReference type="GO" id="GO:0005886">
    <property type="term" value="C:plasma membrane"/>
    <property type="evidence" value="ECO:0007669"/>
    <property type="project" value="UniProtKB-SubCell"/>
</dbReference>
<sequence>MITVMKYSFKEMFNKKALLLVIVLTLVFLTLYGYGLKEAYKDLPRSPVIAVSLSSQLISIGLYFAGLIIAFLVVLSSVGALSADIESGVMQAVLVKPVKRWEIVVGKFLGIGAMISLYGIVLFFAIIFLNKFYGARMIFSPSNLFYSALLFILSPIILLSLSLWGSSRMSTLNTGIMVVMLYGFALIGGWMEQIGYLLSRNGGSAQGLINAGIISSLILPTDVLYRKMNSLLFTTDGLKFLFNNILSGGYEPSIAMMIYSAAYPIFMLWMAVKSFSSRDI</sequence>
<keyword evidence="1" id="KW-0472">Membrane</keyword>
<keyword evidence="3" id="KW-1185">Reference proteome</keyword>